<dbReference type="SUPFAM" id="SSF56529">
    <property type="entry name" value="FAH"/>
    <property type="match status" value="1"/>
</dbReference>
<dbReference type="PANTHER" id="PTHR43211:SF1">
    <property type="entry name" value="BLL6422 PROTEIN"/>
    <property type="match status" value="1"/>
</dbReference>
<dbReference type="GO" id="GO:0016787">
    <property type="term" value="F:hydrolase activity"/>
    <property type="evidence" value="ECO:0007669"/>
    <property type="project" value="UniProtKB-KW"/>
</dbReference>
<evidence type="ECO:0000313" key="3">
    <source>
        <dbReference type="Proteomes" id="UP001139451"/>
    </source>
</evidence>
<dbReference type="InterPro" id="IPR011234">
    <property type="entry name" value="Fumarylacetoacetase-like_C"/>
</dbReference>
<dbReference type="InterPro" id="IPR036663">
    <property type="entry name" value="Fumarylacetoacetase_C_sf"/>
</dbReference>
<dbReference type="Proteomes" id="UP001139451">
    <property type="component" value="Unassembled WGS sequence"/>
</dbReference>
<reference evidence="2" key="1">
    <citation type="submission" date="2022-05" db="EMBL/GenBank/DDBJ databases">
        <title>Sphingomonas sp. strain MG17 Genome sequencing and assembly.</title>
        <authorList>
            <person name="Kim I."/>
        </authorList>
    </citation>
    <scope>NUCLEOTIDE SEQUENCE</scope>
    <source>
        <strain evidence="2">MG17</strain>
    </source>
</reference>
<proteinExistence type="predicted"/>
<dbReference type="Gene3D" id="3.90.850.10">
    <property type="entry name" value="Fumarylacetoacetase-like, C-terminal domain"/>
    <property type="match status" value="1"/>
</dbReference>
<dbReference type="RefSeq" id="WP_254293934.1">
    <property type="nucleotide sequence ID" value="NZ_JAMLDX010000009.1"/>
</dbReference>
<dbReference type="Pfam" id="PF01557">
    <property type="entry name" value="FAA_hydrolase"/>
    <property type="match status" value="1"/>
</dbReference>
<sequence>MKLVTFADRNQHRLGALVGDGVLDLAAAASGSAPAFASMVALIEAGPDAWDAARALVAEADRKAMRSQTEVSLLAPLPRPTRLRDCSLMLEHMDVVLMQMARRAAAEENDSDAAYERLMASGKYSLNPTFKKQCVYYNADHTSVSGTGVDIVWPSYSDYIDFELEWACVIGRPAHDVGRERAADHIFGYTILNDWSARDVQMPLMYTMNGPGEGKDFPGSWGLGPCIVTPDEIGDPYDLVMTATINGEQWTRGNTGSMYHRFEDAIAQFSREKTILPGEVLGSGTVLGGCGFELGRSLSPGDVVELEVQNIGILRNRVVRAGQFAA</sequence>
<organism evidence="2 3">
    <name type="scientific">Sphingomonas tagetis</name>
    <dbReference type="NCBI Taxonomy" id="2949092"/>
    <lineage>
        <taxon>Bacteria</taxon>
        <taxon>Pseudomonadati</taxon>
        <taxon>Pseudomonadota</taxon>
        <taxon>Alphaproteobacteria</taxon>
        <taxon>Sphingomonadales</taxon>
        <taxon>Sphingomonadaceae</taxon>
        <taxon>Sphingomonas</taxon>
    </lineage>
</organism>
<protein>
    <submittedName>
        <fullName evidence="2">Fumarylacetoacetate hydrolase family protein</fullName>
    </submittedName>
</protein>
<comment type="caution">
    <text evidence="2">The sequence shown here is derived from an EMBL/GenBank/DDBJ whole genome shotgun (WGS) entry which is preliminary data.</text>
</comment>
<evidence type="ECO:0000313" key="2">
    <source>
        <dbReference type="EMBL" id="MCP3731380.1"/>
    </source>
</evidence>
<keyword evidence="2" id="KW-0378">Hydrolase</keyword>
<keyword evidence="3" id="KW-1185">Reference proteome</keyword>
<gene>
    <name evidence="2" type="ORF">M9978_13185</name>
</gene>
<feature type="domain" description="Fumarylacetoacetase-like C-terminal" evidence="1">
    <location>
        <begin position="130"/>
        <end position="319"/>
    </location>
</feature>
<accession>A0A9X2KM05</accession>
<dbReference type="EMBL" id="JAMLDX010000009">
    <property type="protein sequence ID" value="MCP3731380.1"/>
    <property type="molecule type" value="Genomic_DNA"/>
</dbReference>
<evidence type="ECO:0000259" key="1">
    <source>
        <dbReference type="Pfam" id="PF01557"/>
    </source>
</evidence>
<name>A0A9X2KM05_9SPHN</name>
<dbReference type="PANTHER" id="PTHR43211">
    <property type="entry name" value="FUMARYLACETOACETATE HYDROLASE"/>
    <property type="match status" value="1"/>
</dbReference>
<dbReference type="AlphaFoldDB" id="A0A9X2KM05"/>